<evidence type="ECO:0000256" key="6">
    <source>
        <dbReference type="SAM" id="MobiDB-lite"/>
    </source>
</evidence>
<dbReference type="InterPro" id="IPR052337">
    <property type="entry name" value="SAT4-like"/>
</dbReference>
<keyword evidence="4" id="KW-0472">Membrane</keyword>
<dbReference type="Proteomes" id="UP000829685">
    <property type="component" value="Unassembled WGS sequence"/>
</dbReference>
<dbReference type="PANTHER" id="PTHR33048">
    <property type="entry name" value="PTH11-LIKE INTEGRAL MEMBRANE PROTEIN (AFU_ORTHOLOGUE AFUA_5G11245)"/>
    <property type="match status" value="1"/>
</dbReference>
<evidence type="ECO:0000256" key="5">
    <source>
        <dbReference type="ARBA" id="ARBA00038359"/>
    </source>
</evidence>
<evidence type="ECO:0000256" key="3">
    <source>
        <dbReference type="ARBA" id="ARBA00022989"/>
    </source>
</evidence>
<evidence type="ECO:0000259" key="7">
    <source>
        <dbReference type="Pfam" id="PF20684"/>
    </source>
</evidence>
<keyword evidence="3" id="KW-1133">Transmembrane helix</keyword>
<dbReference type="AlphaFoldDB" id="A0A9P9WKG8"/>
<evidence type="ECO:0000256" key="2">
    <source>
        <dbReference type="ARBA" id="ARBA00022692"/>
    </source>
</evidence>
<feature type="domain" description="Rhodopsin" evidence="7">
    <location>
        <begin position="3"/>
        <end position="89"/>
    </location>
</feature>
<gene>
    <name evidence="8" type="ORF">JX265_007074</name>
</gene>
<evidence type="ECO:0000256" key="4">
    <source>
        <dbReference type="ARBA" id="ARBA00023136"/>
    </source>
</evidence>
<evidence type="ECO:0000256" key="1">
    <source>
        <dbReference type="ARBA" id="ARBA00004141"/>
    </source>
</evidence>
<comment type="caution">
    <text evidence="8">The sequence shown here is derived from an EMBL/GenBank/DDBJ whole genome shotgun (WGS) entry which is preliminary data.</text>
</comment>
<keyword evidence="2" id="KW-0812">Transmembrane</keyword>
<protein>
    <recommendedName>
        <fullName evidence="7">Rhodopsin domain-containing protein</fullName>
    </recommendedName>
</protein>
<keyword evidence="9" id="KW-1185">Reference proteome</keyword>
<dbReference type="Pfam" id="PF20684">
    <property type="entry name" value="Fung_rhodopsin"/>
    <property type="match status" value="1"/>
</dbReference>
<dbReference type="PANTHER" id="PTHR33048:SF47">
    <property type="entry name" value="INTEGRAL MEMBRANE PROTEIN-RELATED"/>
    <property type="match status" value="1"/>
</dbReference>
<comment type="similarity">
    <text evidence="5">Belongs to the SAT4 family.</text>
</comment>
<dbReference type="EMBL" id="JAFIMR010000017">
    <property type="protein sequence ID" value="KAI1868251.1"/>
    <property type="molecule type" value="Genomic_DNA"/>
</dbReference>
<accession>A0A9P9WKG8</accession>
<sequence length="186" mass="20554">MNLYILVLPLPILLKVHLIVSKRLQLIAVFATAIASRGVVASLVDLVYCVELLDLEDGTWREACVSITTIFETDVAIIVGSMPFSSTFLKLHVAQSESVQAFLSRFSNKRQDASTFPSDPPAPPRTFESSEPKMHPYYKLSESALLKSRCTASGDVLPTMNNSENTIMRTVGIFQQTHAQPRQSPV</sequence>
<feature type="region of interest" description="Disordered" evidence="6">
    <location>
        <begin position="111"/>
        <end position="133"/>
    </location>
</feature>
<proteinExistence type="inferred from homology"/>
<name>A0A9P9WKG8_9PEZI</name>
<dbReference type="InterPro" id="IPR049326">
    <property type="entry name" value="Rhodopsin_dom_fungi"/>
</dbReference>
<dbReference type="GO" id="GO:0016020">
    <property type="term" value="C:membrane"/>
    <property type="evidence" value="ECO:0007669"/>
    <property type="project" value="UniProtKB-SubCell"/>
</dbReference>
<evidence type="ECO:0000313" key="9">
    <source>
        <dbReference type="Proteomes" id="UP000829685"/>
    </source>
</evidence>
<comment type="subcellular location">
    <subcellularLocation>
        <location evidence="1">Membrane</location>
        <topology evidence="1">Multi-pass membrane protein</topology>
    </subcellularLocation>
</comment>
<evidence type="ECO:0000313" key="8">
    <source>
        <dbReference type="EMBL" id="KAI1868251.1"/>
    </source>
</evidence>
<organism evidence="8 9">
    <name type="scientific">Neoarthrinium moseri</name>
    <dbReference type="NCBI Taxonomy" id="1658444"/>
    <lineage>
        <taxon>Eukaryota</taxon>
        <taxon>Fungi</taxon>
        <taxon>Dikarya</taxon>
        <taxon>Ascomycota</taxon>
        <taxon>Pezizomycotina</taxon>
        <taxon>Sordariomycetes</taxon>
        <taxon>Xylariomycetidae</taxon>
        <taxon>Amphisphaeriales</taxon>
        <taxon>Apiosporaceae</taxon>
        <taxon>Neoarthrinium</taxon>
    </lineage>
</organism>
<reference evidence="8" key="1">
    <citation type="submission" date="2021-03" db="EMBL/GenBank/DDBJ databases">
        <title>Revisited historic fungal species revealed as producer of novel bioactive compounds through whole genome sequencing and comparative genomics.</title>
        <authorList>
            <person name="Vignolle G.A."/>
            <person name="Hochenegger N."/>
            <person name="Mach R.L."/>
            <person name="Mach-Aigner A.R."/>
            <person name="Javad Rahimi M."/>
            <person name="Salim K.A."/>
            <person name="Chan C.M."/>
            <person name="Lim L.B.L."/>
            <person name="Cai F."/>
            <person name="Druzhinina I.S."/>
            <person name="U'Ren J.M."/>
            <person name="Derntl C."/>
        </authorList>
    </citation>
    <scope>NUCLEOTIDE SEQUENCE</scope>
    <source>
        <strain evidence="8">TUCIM 5799</strain>
    </source>
</reference>